<dbReference type="GO" id="GO:0046872">
    <property type="term" value="F:metal ion binding"/>
    <property type="evidence" value="ECO:0007669"/>
    <property type="project" value="InterPro"/>
</dbReference>
<feature type="domain" description="HMA" evidence="2">
    <location>
        <begin position="34"/>
        <end position="100"/>
    </location>
</feature>
<dbReference type="Gene3D" id="3.30.70.100">
    <property type="match status" value="1"/>
</dbReference>
<dbReference type="RefSeq" id="WP_081153690.1">
    <property type="nucleotide sequence ID" value="NZ_LVYD01000068.1"/>
</dbReference>
<dbReference type="SUPFAM" id="SSF55008">
    <property type="entry name" value="HMA, heavy metal-associated domain"/>
    <property type="match status" value="1"/>
</dbReference>
<dbReference type="OrthoDB" id="5513217at2"/>
<dbReference type="PROSITE" id="PS50846">
    <property type="entry name" value="HMA_2"/>
    <property type="match status" value="1"/>
</dbReference>
<dbReference type="InterPro" id="IPR006121">
    <property type="entry name" value="HMA_dom"/>
</dbReference>
<dbReference type="InterPro" id="IPR036163">
    <property type="entry name" value="HMA_dom_sf"/>
</dbReference>
<protein>
    <recommendedName>
        <fullName evidence="2">HMA domain-containing protein</fullName>
    </recommendedName>
</protein>
<feature type="signal peptide" evidence="1">
    <location>
        <begin position="1"/>
        <end position="22"/>
    </location>
</feature>
<evidence type="ECO:0000259" key="2">
    <source>
        <dbReference type="PROSITE" id="PS50846"/>
    </source>
</evidence>
<dbReference type="STRING" id="1703345.A3860_34995"/>
<dbReference type="Proteomes" id="UP000192796">
    <property type="component" value="Unassembled WGS sequence"/>
</dbReference>
<accession>A0A1V9FNR4</accession>
<gene>
    <name evidence="3" type="ORF">A3860_34995</name>
</gene>
<dbReference type="AlphaFoldDB" id="A0A1V9FNR4"/>
<reference evidence="3 4" key="1">
    <citation type="submission" date="2016-03" db="EMBL/GenBank/DDBJ databases">
        <title>Niastella vici sp. nov., isolated from farmland soil.</title>
        <authorList>
            <person name="Chen L."/>
            <person name="Wang D."/>
            <person name="Yang S."/>
            <person name="Wang G."/>
        </authorList>
    </citation>
    <scope>NUCLEOTIDE SEQUENCE [LARGE SCALE GENOMIC DNA]</scope>
    <source>
        <strain evidence="3 4">DJ57</strain>
    </source>
</reference>
<evidence type="ECO:0000313" key="4">
    <source>
        <dbReference type="Proteomes" id="UP000192796"/>
    </source>
</evidence>
<feature type="chain" id="PRO_5012122092" description="HMA domain-containing protein" evidence="1">
    <location>
        <begin position="23"/>
        <end position="122"/>
    </location>
</feature>
<dbReference type="CDD" id="cd00371">
    <property type="entry name" value="HMA"/>
    <property type="match status" value="1"/>
</dbReference>
<keyword evidence="1" id="KW-0732">Signal</keyword>
<dbReference type="Pfam" id="PF00403">
    <property type="entry name" value="HMA"/>
    <property type="match status" value="1"/>
</dbReference>
<evidence type="ECO:0000313" key="3">
    <source>
        <dbReference type="EMBL" id="OQP59982.1"/>
    </source>
</evidence>
<comment type="caution">
    <text evidence="3">The sequence shown here is derived from an EMBL/GenBank/DDBJ whole genome shotgun (WGS) entry which is preliminary data.</text>
</comment>
<proteinExistence type="predicted"/>
<sequence length="122" mass="13926">MKTLKRLFVIVIALTITSFAKAQNYNYKLDGPFAITKTLKVNGVCEMCKHRIENAIKNLPGMWFANWDVDSKTLLVKYDGLKIKPDKIQQLIADAGHDTEKFNATKNDYALLPDCCRYPRIS</sequence>
<dbReference type="EMBL" id="LVYD01000068">
    <property type="protein sequence ID" value="OQP59982.1"/>
    <property type="molecule type" value="Genomic_DNA"/>
</dbReference>
<name>A0A1V9FNR4_9BACT</name>
<keyword evidence="4" id="KW-1185">Reference proteome</keyword>
<organism evidence="3 4">
    <name type="scientific">Niastella vici</name>
    <dbReference type="NCBI Taxonomy" id="1703345"/>
    <lineage>
        <taxon>Bacteria</taxon>
        <taxon>Pseudomonadati</taxon>
        <taxon>Bacteroidota</taxon>
        <taxon>Chitinophagia</taxon>
        <taxon>Chitinophagales</taxon>
        <taxon>Chitinophagaceae</taxon>
        <taxon>Niastella</taxon>
    </lineage>
</organism>
<evidence type="ECO:0000256" key="1">
    <source>
        <dbReference type="SAM" id="SignalP"/>
    </source>
</evidence>